<comment type="caution">
    <text evidence="1">The sequence shown here is derived from an EMBL/GenBank/DDBJ whole genome shotgun (WGS) entry which is preliminary data.</text>
</comment>
<evidence type="ECO:0000313" key="1">
    <source>
        <dbReference type="EMBL" id="KAK3063333.1"/>
    </source>
</evidence>
<proteinExistence type="predicted"/>
<sequence length="164" mass="18767">MQASYTDEAIRKVLKQLGYEGTCHYFSMLMENPPDSEMWVEAFEAKFEGKGTFGRGRLGPATRTLSGTIQNPIKRPQRLLSESAQAVTDTSCNVFSEELMATYPDAKIILSVRDSADQWYITGSMQLFIHRLYQEPGFMGWLNSHLADRPKEDAMVWKMLQHTY</sequence>
<dbReference type="EMBL" id="JAWDJW010006891">
    <property type="protein sequence ID" value="KAK3063333.1"/>
    <property type="molecule type" value="Genomic_DNA"/>
</dbReference>
<keyword evidence="2" id="KW-1185">Reference proteome</keyword>
<organism evidence="1 2">
    <name type="scientific">Coniosporium uncinatum</name>
    <dbReference type="NCBI Taxonomy" id="93489"/>
    <lineage>
        <taxon>Eukaryota</taxon>
        <taxon>Fungi</taxon>
        <taxon>Dikarya</taxon>
        <taxon>Ascomycota</taxon>
        <taxon>Pezizomycotina</taxon>
        <taxon>Dothideomycetes</taxon>
        <taxon>Dothideomycetes incertae sedis</taxon>
        <taxon>Coniosporium</taxon>
    </lineage>
</organism>
<accession>A0ACC3D8D4</accession>
<name>A0ACC3D8D4_9PEZI</name>
<dbReference type="Proteomes" id="UP001186974">
    <property type="component" value="Unassembled WGS sequence"/>
</dbReference>
<protein>
    <submittedName>
        <fullName evidence="1">Uncharacterized protein</fullName>
    </submittedName>
</protein>
<evidence type="ECO:0000313" key="2">
    <source>
        <dbReference type="Proteomes" id="UP001186974"/>
    </source>
</evidence>
<gene>
    <name evidence="1" type="ORF">LTS18_001235</name>
</gene>
<reference evidence="1" key="1">
    <citation type="submission" date="2024-09" db="EMBL/GenBank/DDBJ databases">
        <title>Black Yeasts Isolated from many extreme environments.</title>
        <authorList>
            <person name="Coleine C."/>
            <person name="Stajich J.E."/>
            <person name="Selbmann L."/>
        </authorList>
    </citation>
    <scope>NUCLEOTIDE SEQUENCE</scope>
    <source>
        <strain evidence="1">CCFEE 5737</strain>
    </source>
</reference>